<keyword evidence="3" id="KW-1185">Reference proteome</keyword>
<protein>
    <submittedName>
        <fullName evidence="1">Uncharacterized protein</fullName>
    </submittedName>
</protein>
<accession>A0AA86QH94</accession>
<dbReference type="EMBL" id="CAXDID020000086">
    <property type="protein sequence ID" value="CAL6020615.1"/>
    <property type="molecule type" value="Genomic_DNA"/>
</dbReference>
<dbReference type="EMBL" id="CATOUU010000838">
    <property type="protein sequence ID" value="CAI9953312.1"/>
    <property type="molecule type" value="Genomic_DNA"/>
</dbReference>
<proteinExistence type="predicted"/>
<evidence type="ECO:0000313" key="2">
    <source>
        <dbReference type="EMBL" id="CAL6020615.1"/>
    </source>
</evidence>
<dbReference type="Proteomes" id="UP001642409">
    <property type="component" value="Unassembled WGS sequence"/>
</dbReference>
<reference evidence="1" key="1">
    <citation type="submission" date="2023-06" db="EMBL/GenBank/DDBJ databases">
        <authorList>
            <person name="Kurt Z."/>
        </authorList>
    </citation>
    <scope>NUCLEOTIDE SEQUENCE</scope>
</reference>
<reference evidence="2 3" key="2">
    <citation type="submission" date="2024-07" db="EMBL/GenBank/DDBJ databases">
        <authorList>
            <person name="Akdeniz Z."/>
        </authorList>
    </citation>
    <scope>NUCLEOTIDE SEQUENCE [LARGE SCALE GENOMIC DNA]</scope>
</reference>
<name>A0AA86QH94_9EUKA</name>
<evidence type="ECO:0000313" key="1">
    <source>
        <dbReference type="EMBL" id="CAI9953312.1"/>
    </source>
</evidence>
<gene>
    <name evidence="2" type="ORF">HINF_LOCUS27636</name>
    <name evidence="1" type="ORF">HINF_LOCUS40957</name>
</gene>
<dbReference type="AlphaFoldDB" id="A0AA86QH94"/>
<sequence>MLKIIYSFTVVCAVNVEVSNCDCSSYATIPVSGKPGIFICTCDMMCSISCPMNQFYSSKDKICKICGSSSEGADSFVCTLCSLQPLMQFFGSGCVCGPGTTGGQSNCQCLPNYQAGSDRCTCSNLAADGVTCLISCPSTQIISSSKCISCTSGQVPNVAKNQCVSKYCAGSHLNTLGTFCVSSCEAENAQVNNVNQCVLCTSLNQLSYLNISSCECGPGTSGTFPSCQCQTNYQPGDGKCTCAKNIATNGLECLDKCPTEQISVNNMCQSCISGQISNEAQTECVFNKVCNPLFLNLAENACISSCFIEQAVSNAQNQCKPCSFFDPLSSWKATDCQCVRFTSHSYPSCACLSNFDNQGNECVCRSGRFISSDETDCLDQCPPENIVSGNRCSECEDHRVPNVAKSSCVDRKCEGAVLNPDWSFCVAECQSGLAADSSNQCKLCADINQYAVWDDKIQSCTCSGQTVGDYRECKFCWQVSFASDYSSDSKSCRCGPGTSGVFPNCRCLDNFEEILGGCRCGLKLTADGRCVYKCPSGQVSPSGAGLCRQCADNKIANYDQTACVQRNGCAPYFLSVEQNQCVFGCGTNAEMVNNICQCVASFFLVDDACQQPSQVTTCYQSIITLARTLTFCSRSEIASNARISGNVAVSTNSKQFSFFRMLTRVKNSDINLNIGFGQTPVSLSFATDALISSSQISIVTGGSAGYLVSYYGDAQLLDCDLTFTHIGSKSGLILKGKTAIQNSVLYFKASHFVFEDVAVKSSKLIGNGAGFEGGIEILNSCASFVIDCAGCKLENLTLC</sequence>
<comment type="caution">
    <text evidence="1">The sequence shown here is derived from an EMBL/GenBank/DDBJ whole genome shotgun (WGS) entry which is preliminary data.</text>
</comment>
<evidence type="ECO:0000313" key="3">
    <source>
        <dbReference type="Proteomes" id="UP001642409"/>
    </source>
</evidence>
<organism evidence="1">
    <name type="scientific">Hexamita inflata</name>
    <dbReference type="NCBI Taxonomy" id="28002"/>
    <lineage>
        <taxon>Eukaryota</taxon>
        <taxon>Metamonada</taxon>
        <taxon>Diplomonadida</taxon>
        <taxon>Hexamitidae</taxon>
        <taxon>Hexamitinae</taxon>
        <taxon>Hexamita</taxon>
    </lineage>
</organism>